<dbReference type="GO" id="GO:0008381">
    <property type="term" value="F:mechanosensitive monoatomic ion channel activity"/>
    <property type="evidence" value="ECO:0007669"/>
    <property type="project" value="TreeGrafter"/>
</dbReference>
<feature type="transmembrane region" description="Helical" evidence="7">
    <location>
        <begin position="147"/>
        <end position="170"/>
    </location>
</feature>
<evidence type="ECO:0000313" key="10">
    <source>
        <dbReference type="Proteomes" id="UP001314263"/>
    </source>
</evidence>
<dbReference type="GO" id="GO:0005886">
    <property type="term" value="C:plasma membrane"/>
    <property type="evidence" value="ECO:0007669"/>
    <property type="project" value="TreeGrafter"/>
</dbReference>
<evidence type="ECO:0000256" key="2">
    <source>
        <dbReference type="ARBA" id="ARBA00008017"/>
    </source>
</evidence>
<dbReference type="PANTHER" id="PTHR31618:SF1">
    <property type="entry name" value="EF-HAND DOMAIN-CONTAINING PROTEIN"/>
    <property type="match status" value="1"/>
</dbReference>
<dbReference type="PROSITE" id="PS00018">
    <property type="entry name" value="EF_HAND_1"/>
    <property type="match status" value="1"/>
</dbReference>
<keyword evidence="4 7" id="KW-1133">Transmembrane helix</keyword>
<accession>A0AAV1IJE1</accession>
<dbReference type="GO" id="GO:0006820">
    <property type="term" value="P:monoatomic anion transport"/>
    <property type="evidence" value="ECO:0007669"/>
    <property type="project" value="TreeGrafter"/>
</dbReference>
<name>A0AAV1IJE1_9CHLO</name>
<feature type="region of interest" description="Disordered" evidence="6">
    <location>
        <begin position="19"/>
        <end position="128"/>
    </location>
</feature>
<evidence type="ECO:0000256" key="7">
    <source>
        <dbReference type="SAM" id="Phobius"/>
    </source>
</evidence>
<feature type="transmembrane region" description="Helical" evidence="7">
    <location>
        <begin position="844"/>
        <end position="863"/>
    </location>
</feature>
<gene>
    <name evidence="9" type="ORF">CVIRNUC_010587</name>
</gene>
<dbReference type="InterPro" id="IPR006685">
    <property type="entry name" value="MscS_channel_2nd"/>
</dbReference>
<feature type="region of interest" description="Disordered" evidence="6">
    <location>
        <begin position="416"/>
        <end position="479"/>
    </location>
</feature>
<dbReference type="InterPro" id="IPR016688">
    <property type="entry name" value="MscS-like_plants/fungi"/>
</dbReference>
<organism evidence="9 10">
    <name type="scientific">Coccomyxa viridis</name>
    <dbReference type="NCBI Taxonomy" id="1274662"/>
    <lineage>
        <taxon>Eukaryota</taxon>
        <taxon>Viridiplantae</taxon>
        <taxon>Chlorophyta</taxon>
        <taxon>core chlorophytes</taxon>
        <taxon>Trebouxiophyceae</taxon>
        <taxon>Trebouxiophyceae incertae sedis</taxon>
        <taxon>Coccomyxaceae</taxon>
        <taxon>Coccomyxa</taxon>
    </lineage>
</organism>
<evidence type="ECO:0000256" key="4">
    <source>
        <dbReference type="ARBA" id="ARBA00022989"/>
    </source>
</evidence>
<dbReference type="PROSITE" id="PS50222">
    <property type="entry name" value="EF_HAND_2"/>
    <property type="match status" value="1"/>
</dbReference>
<dbReference type="InterPro" id="IPR023408">
    <property type="entry name" value="MscS_beta-dom_sf"/>
</dbReference>
<dbReference type="InterPro" id="IPR010920">
    <property type="entry name" value="LSM_dom_sf"/>
</dbReference>
<sequence length="1040" mass="114637">MGSQDAAALEEIVVAGGLSQQRLISEEKLEHRHDDGSQRRDTTLIEDSASTKGFAEGSHVSIEANAPTKGHRWHPKSPGHLDLNAARSPRTARAGEAPRRRGLGAEKSSRRLMSPKSPSSNEEDFKFDDDLEEEATQKKPFWRRWKFYRNTFLFLFSFAFITAGVLLRIFNHTSSGPHALPPTNAWDRFKADVQNFELWRWMFFFGGIAPIWWIGDFVVRLLVLLVESAFLNTKNVMYFLVAIRKPVGYFVRAVLLMPLYVPLFAPKASSSATAGSVYTIVLKAIACLILFTFANVLSTLLAKLMASHFHKATHFYKMQEAIRKEYYLSVLSAPRPGRASKMMAFSSDVDLAALGRSGSSGSDGDGQRGSKAVPLTSQLYNTLVAPVAAAVLPSGQNRANSAPLIWPDASVSAAVKHMQHSSTLQRDSTARSGSTGGPKQARGSAKYPAQQPAQPPAQPPPETADSARKQAPGSTDISETTAGIIFSNPMVLPDARLHPIKIPRGLTSPPRPPMAPPSANGGYLATMSQPEHAASGREEAASMTEGGSPQIKNSGEKHDILTDPAAADYYGAGHAERVAAARDKARRKLMSNTSRESCATPTDTPEVNDAFGELPRFGRSSRRWSTTSSPYQKEPEKSSGSQEKLLRKESGLGKWGSLGTKEKFNAADLMAEVIENSEQPPDLREGDEHGHAMAARLHAVEKHLRKNPLQGGTFYDKLQRSTSKKGFAEAAEKQAKRVAFYIYWNVKPDSGRTFLIPSDFEELLPLEQSREAFGILDSDGNNQLTPGELCRGVTQIYKERANLAVQLKDTKSVVGRLKFVISVVLHIVFIFFYLMIYNVDIQKVWLLFSSVVLAFAFIFGNSIRQLYEAVIFLFVIHPYDVGDWLKIGTNQYQVEEISLAITTLRGADNVRQYYPNTQMVGASIVNLSRSDNKFDNFTVPVATGTPTHVLDALAQRLDALLRVNRGEYTGARECVYQDVQDVFPVRTIIFIAFQYTHSTVDVGRTLKARSAVIREVHDALHELGVYAPDASSGGRAVLER</sequence>
<dbReference type="InterPro" id="IPR018247">
    <property type="entry name" value="EF_Hand_1_Ca_BS"/>
</dbReference>
<evidence type="ECO:0000313" key="9">
    <source>
        <dbReference type="EMBL" id="CAK0787367.1"/>
    </source>
</evidence>
<evidence type="ECO:0000259" key="8">
    <source>
        <dbReference type="PROSITE" id="PS50222"/>
    </source>
</evidence>
<feature type="region of interest" description="Disordered" evidence="6">
    <location>
        <begin position="581"/>
        <end position="648"/>
    </location>
</feature>
<dbReference type="GO" id="GO:0005509">
    <property type="term" value="F:calcium ion binding"/>
    <property type="evidence" value="ECO:0007669"/>
    <property type="project" value="InterPro"/>
</dbReference>
<dbReference type="Gene3D" id="2.30.30.60">
    <property type="match status" value="1"/>
</dbReference>
<feature type="region of interest" description="Disordered" evidence="6">
    <location>
        <begin position="529"/>
        <end position="556"/>
    </location>
</feature>
<feature type="domain" description="EF-hand" evidence="8">
    <location>
        <begin position="764"/>
        <end position="799"/>
    </location>
</feature>
<evidence type="ECO:0000256" key="5">
    <source>
        <dbReference type="ARBA" id="ARBA00023136"/>
    </source>
</evidence>
<reference evidence="9 10" key="1">
    <citation type="submission" date="2023-10" db="EMBL/GenBank/DDBJ databases">
        <authorList>
            <person name="Maclean D."/>
            <person name="Macfadyen A."/>
        </authorList>
    </citation>
    <scope>NUCLEOTIDE SEQUENCE [LARGE SCALE GENOMIC DNA]</scope>
</reference>
<feature type="transmembrane region" description="Helical" evidence="7">
    <location>
        <begin position="277"/>
        <end position="302"/>
    </location>
</feature>
<comment type="subcellular location">
    <subcellularLocation>
        <location evidence="1">Membrane</location>
        <topology evidence="1">Multi-pass membrane protein</topology>
    </subcellularLocation>
</comment>
<feature type="compositionally biased region" description="Polar residues" evidence="6">
    <location>
        <begin position="590"/>
        <end position="605"/>
    </location>
</feature>
<feature type="compositionally biased region" description="Basic and acidic residues" evidence="6">
    <location>
        <begin position="24"/>
        <end position="43"/>
    </location>
</feature>
<protein>
    <recommendedName>
        <fullName evidence="8">EF-hand domain-containing protein</fullName>
    </recommendedName>
</protein>
<dbReference type="SUPFAM" id="SSF50182">
    <property type="entry name" value="Sm-like ribonucleoproteins"/>
    <property type="match status" value="1"/>
</dbReference>
<feature type="transmembrane region" description="Helical" evidence="7">
    <location>
        <begin position="247"/>
        <end position="265"/>
    </location>
</feature>
<keyword evidence="10" id="KW-1185">Reference proteome</keyword>
<proteinExistence type="inferred from homology"/>
<feature type="compositionally biased region" description="Polar residues" evidence="6">
    <location>
        <begin position="420"/>
        <end position="433"/>
    </location>
</feature>
<dbReference type="AlphaFoldDB" id="A0AAV1IJE1"/>
<dbReference type="InterPro" id="IPR002048">
    <property type="entry name" value="EF_hand_dom"/>
</dbReference>
<dbReference type="Proteomes" id="UP001314263">
    <property type="component" value="Unassembled WGS sequence"/>
</dbReference>
<comment type="similarity">
    <text evidence="2">Belongs to the MscS (TC 1.A.23) family.</text>
</comment>
<dbReference type="PANTHER" id="PTHR31618">
    <property type="entry name" value="MECHANOSENSITIVE ION CHANNEL PROTEIN 5"/>
    <property type="match status" value="1"/>
</dbReference>
<dbReference type="Pfam" id="PF00924">
    <property type="entry name" value="MS_channel_2nd"/>
    <property type="match status" value="1"/>
</dbReference>
<dbReference type="EMBL" id="CAUYUE010000017">
    <property type="protein sequence ID" value="CAK0787367.1"/>
    <property type="molecule type" value="Genomic_DNA"/>
</dbReference>
<comment type="caution">
    <text evidence="9">The sequence shown here is derived from an EMBL/GenBank/DDBJ whole genome shotgun (WGS) entry which is preliminary data.</text>
</comment>
<feature type="compositionally biased region" description="Basic and acidic residues" evidence="6">
    <location>
        <begin position="96"/>
        <end position="109"/>
    </location>
</feature>
<evidence type="ECO:0000256" key="1">
    <source>
        <dbReference type="ARBA" id="ARBA00004141"/>
    </source>
</evidence>
<feature type="transmembrane region" description="Helical" evidence="7">
    <location>
        <begin position="201"/>
        <end position="226"/>
    </location>
</feature>
<feature type="compositionally biased region" description="Pro residues" evidence="6">
    <location>
        <begin position="453"/>
        <end position="462"/>
    </location>
</feature>
<keyword evidence="5 7" id="KW-0472">Membrane</keyword>
<evidence type="ECO:0000256" key="6">
    <source>
        <dbReference type="SAM" id="MobiDB-lite"/>
    </source>
</evidence>
<evidence type="ECO:0000256" key="3">
    <source>
        <dbReference type="ARBA" id="ARBA00022692"/>
    </source>
</evidence>
<keyword evidence="3 7" id="KW-0812">Transmembrane</keyword>
<feature type="transmembrane region" description="Helical" evidence="7">
    <location>
        <begin position="817"/>
        <end position="838"/>
    </location>
</feature>